<protein>
    <submittedName>
        <fullName evidence="2">Uncharacterized protein</fullName>
    </submittedName>
</protein>
<gene>
    <name evidence="2" type="ORF">CCHR01_11115</name>
</gene>
<accession>A0AAD9ADS2</accession>
<dbReference type="EMBL" id="JAQOWY010000242">
    <property type="protein sequence ID" value="KAK1846276.1"/>
    <property type="molecule type" value="Genomic_DNA"/>
</dbReference>
<dbReference type="Proteomes" id="UP001243330">
    <property type="component" value="Unassembled WGS sequence"/>
</dbReference>
<evidence type="ECO:0000313" key="3">
    <source>
        <dbReference type="Proteomes" id="UP001243330"/>
    </source>
</evidence>
<proteinExistence type="predicted"/>
<comment type="caution">
    <text evidence="2">The sequence shown here is derived from an EMBL/GenBank/DDBJ whole genome shotgun (WGS) entry which is preliminary data.</text>
</comment>
<organism evidence="2 3">
    <name type="scientific">Colletotrichum chrysophilum</name>
    <dbReference type="NCBI Taxonomy" id="1836956"/>
    <lineage>
        <taxon>Eukaryota</taxon>
        <taxon>Fungi</taxon>
        <taxon>Dikarya</taxon>
        <taxon>Ascomycota</taxon>
        <taxon>Pezizomycotina</taxon>
        <taxon>Sordariomycetes</taxon>
        <taxon>Hypocreomycetidae</taxon>
        <taxon>Glomerellales</taxon>
        <taxon>Glomerellaceae</taxon>
        <taxon>Colletotrichum</taxon>
        <taxon>Colletotrichum gloeosporioides species complex</taxon>
    </lineage>
</organism>
<sequence length="176" mass="19510">MSNLSTFEAPLPLPGSASSKPGTTSLEQWPAGVKALKAKSQTKDRLLALRGLRTWTWAPSPEDLHCWPVHRGGLGGGPFSTLGRRIFIVPNRPASGTLLFSTAERRPPEGRTSRRERKGHRYDADMSKPRARILEWWAPLSTGMTGFGDPFREAMPGIPAGLRLFTMYPTYRFPPP</sequence>
<evidence type="ECO:0000313" key="2">
    <source>
        <dbReference type="EMBL" id="KAK1846276.1"/>
    </source>
</evidence>
<reference evidence="2" key="1">
    <citation type="submission" date="2023-01" db="EMBL/GenBank/DDBJ databases">
        <title>Colletotrichum chrysophilum M932 genome sequence.</title>
        <authorList>
            <person name="Baroncelli R."/>
        </authorList>
    </citation>
    <scope>NUCLEOTIDE SEQUENCE</scope>
    <source>
        <strain evidence="2">M932</strain>
    </source>
</reference>
<dbReference type="AlphaFoldDB" id="A0AAD9ADS2"/>
<evidence type="ECO:0000256" key="1">
    <source>
        <dbReference type="SAM" id="MobiDB-lite"/>
    </source>
</evidence>
<feature type="compositionally biased region" description="Polar residues" evidence="1">
    <location>
        <begin position="16"/>
        <end position="26"/>
    </location>
</feature>
<feature type="region of interest" description="Disordered" evidence="1">
    <location>
        <begin position="1"/>
        <end position="26"/>
    </location>
</feature>
<keyword evidence="3" id="KW-1185">Reference proteome</keyword>
<name>A0AAD9ADS2_9PEZI</name>